<proteinExistence type="predicted"/>
<reference evidence="2 3" key="1">
    <citation type="submission" date="2024-01" db="EMBL/GenBank/DDBJ databases">
        <title>The genomes of 5 underutilized Papilionoideae crops provide insights into root nodulation and disease resistanc.</title>
        <authorList>
            <person name="Jiang F."/>
        </authorList>
    </citation>
    <scope>NUCLEOTIDE SEQUENCE [LARGE SCALE GENOMIC DNA]</scope>
    <source>
        <strain evidence="2">JINMINGXINNONG_FW02</strain>
        <tissue evidence="2">Leaves</tissue>
    </source>
</reference>
<sequence>MSFVYREITDLQKRREEKEGSYIHITSCEERSQRSRNSRRLWKRRGRNNEREEQWSVVERRRRGGGKRKRVGVGVGFEATKVAERIRSDKLRRVKDNRQKKVKRINEVTLPYH</sequence>
<organism evidence="2 3">
    <name type="scientific">Phaseolus coccineus</name>
    <name type="common">Scarlet runner bean</name>
    <name type="synonym">Phaseolus multiflorus</name>
    <dbReference type="NCBI Taxonomy" id="3886"/>
    <lineage>
        <taxon>Eukaryota</taxon>
        <taxon>Viridiplantae</taxon>
        <taxon>Streptophyta</taxon>
        <taxon>Embryophyta</taxon>
        <taxon>Tracheophyta</taxon>
        <taxon>Spermatophyta</taxon>
        <taxon>Magnoliopsida</taxon>
        <taxon>eudicotyledons</taxon>
        <taxon>Gunneridae</taxon>
        <taxon>Pentapetalae</taxon>
        <taxon>rosids</taxon>
        <taxon>fabids</taxon>
        <taxon>Fabales</taxon>
        <taxon>Fabaceae</taxon>
        <taxon>Papilionoideae</taxon>
        <taxon>50 kb inversion clade</taxon>
        <taxon>NPAAA clade</taxon>
        <taxon>indigoferoid/millettioid clade</taxon>
        <taxon>Phaseoleae</taxon>
        <taxon>Phaseolus</taxon>
    </lineage>
</organism>
<accession>A0AAN9MFQ0</accession>
<dbReference type="EMBL" id="JAYMYR010000007">
    <property type="protein sequence ID" value="KAK7353761.1"/>
    <property type="molecule type" value="Genomic_DNA"/>
</dbReference>
<comment type="caution">
    <text evidence="2">The sequence shown here is derived from an EMBL/GenBank/DDBJ whole genome shotgun (WGS) entry which is preliminary data.</text>
</comment>
<feature type="region of interest" description="Disordered" evidence="1">
    <location>
        <begin position="28"/>
        <end position="54"/>
    </location>
</feature>
<feature type="compositionally biased region" description="Basic residues" evidence="1">
    <location>
        <begin position="34"/>
        <end position="46"/>
    </location>
</feature>
<evidence type="ECO:0000313" key="3">
    <source>
        <dbReference type="Proteomes" id="UP001374584"/>
    </source>
</evidence>
<keyword evidence="3" id="KW-1185">Reference proteome</keyword>
<evidence type="ECO:0000313" key="2">
    <source>
        <dbReference type="EMBL" id="KAK7353761.1"/>
    </source>
</evidence>
<dbReference type="AlphaFoldDB" id="A0AAN9MFQ0"/>
<dbReference type="Proteomes" id="UP001374584">
    <property type="component" value="Unassembled WGS sequence"/>
</dbReference>
<evidence type="ECO:0000256" key="1">
    <source>
        <dbReference type="SAM" id="MobiDB-lite"/>
    </source>
</evidence>
<protein>
    <submittedName>
        <fullName evidence="2">Uncharacterized protein</fullName>
    </submittedName>
</protein>
<name>A0AAN9MFQ0_PHACN</name>
<gene>
    <name evidence="2" type="ORF">VNO80_19213</name>
</gene>